<name>A0A3D8P2H2_9THEO</name>
<feature type="transmembrane region" description="Helical" evidence="1">
    <location>
        <begin position="32"/>
        <end position="52"/>
    </location>
</feature>
<dbReference type="Proteomes" id="UP000256329">
    <property type="component" value="Unassembled WGS sequence"/>
</dbReference>
<protein>
    <submittedName>
        <fullName evidence="2">Uncharacterized protein</fullName>
    </submittedName>
</protein>
<organism evidence="2 3">
    <name type="scientific">Ammonifex thiophilus</name>
    <dbReference type="NCBI Taxonomy" id="444093"/>
    <lineage>
        <taxon>Bacteria</taxon>
        <taxon>Bacillati</taxon>
        <taxon>Bacillota</taxon>
        <taxon>Clostridia</taxon>
        <taxon>Thermoanaerobacterales</taxon>
        <taxon>Thermoanaerobacteraceae</taxon>
        <taxon>Ammonifex</taxon>
    </lineage>
</organism>
<evidence type="ECO:0000313" key="2">
    <source>
        <dbReference type="EMBL" id="RDV81183.1"/>
    </source>
</evidence>
<comment type="caution">
    <text evidence="2">The sequence shown here is derived from an EMBL/GenBank/DDBJ whole genome shotgun (WGS) entry which is preliminary data.</text>
</comment>
<proteinExistence type="predicted"/>
<dbReference type="RefSeq" id="WP_115793314.1">
    <property type="nucleotide sequence ID" value="NZ_QSLN01000023.1"/>
</dbReference>
<dbReference type="EMBL" id="QSLN01000023">
    <property type="protein sequence ID" value="RDV81183.1"/>
    <property type="molecule type" value="Genomic_DNA"/>
</dbReference>
<keyword evidence="3" id="KW-1185">Reference proteome</keyword>
<accession>A0A3D8P2H2</accession>
<reference evidence="2 3" key="1">
    <citation type="submission" date="2018-08" db="EMBL/GenBank/DDBJ databases">
        <title>Form III RuBisCO-mediated autotrophy in Thermodesulfobium bacteria.</title>
        <authorList>
            <person name="Toshchakov S.V."/>
            <person name="Kublanov I.V."/>
            <person name="Frolov E."/>
            <person name="Bonch-Osmolovskaya E.A."/>
            <person name="Tourova T.P."/>
            <person name="Chernych N.A."/>
            <person name="Lebedinsky A.V."/>
        </authorList>
    </citation>
    <scope>NUCLEOTIDE SEQUENCE [LARGE SCALE GENOMIC DNA]</scope>
    <source>
        <strain evidence="2 3">SR</strain>
    </source>
</reference>
<dbReference type="AlphaFoldDB" id="A0A3D8P2H2"/>
<evidence type="ECO:0000313" key="3">
    <source>
        <dbReference type="Proteomes" id="UP000256329"/>
    </source>
</evidence>
<evidence type="ECO:0000256" key="1">
    <source>
        <dbReference type="SAM" id="Phobius"/>
    </source>
</evidence>
<keyword evidence="1" id="KW-0812">Transmembrane</keyword>
<keyword evidence="1" id="KW-1133">Transmembrane helix</keyword>
<keyword evidence="1" id="KW-0472">Membrane</keyword>
<gene>
    <name evidence="2" type="ORF">DXX99_09840</name>
</gene>
<sequence>MKRLFENLKARACLLAAKRLLAEEKGSLDQLVWVIGAAVVVVLVVVAFMILAPQTAQQVWQKFINWATGKFGM</sequence>